<keyword evidence="3" id="KW-1185">Reference proteome</keyword>
<proteinExistence type="predicted"/>
<evidence type="ECO:0000313" key="3">
    <source>
        <dbReference type="Proteomes" id="UP000198660"/>
    </source>
</evidence>
<name>A0A1I6SFZ2_9BACL</name>
<evidence type="ECO:0000313" key="2">
    <source>
        <dbReference type="EMBL" id="SFS75882.1"/>
    </source>
</evidence>
<sequence>MKALNLMILKEQQPNRHPKWNYAVVTLYTIIVLLFFTLVGVVLIPIFYIPLLIVLWMRRKRYPIIKVPCPVCKLKAKVEIQVTEFSCLRCYKRIVKEEDHWILHPTDPEKQPIEIWN</sequence>
<dbReference type="EMBL" id="FPAA01000007">
    <property type="protein sequence ID" value="SFS75882.1"/>
    <property type="molecule type" value="Genomic_DNA"/>
</dbReference>
<keyword evidence="1" id="KW-0472">Membrane</keyword>
<accession>A0A1I6SFZ2</accession>
<dbReference type="RefSeq" id="WP_091837190.1">
    <property type="nucleotide sequence ID" value="NZ_FPAA01000007.1"/>
</dbReference>
<protein>
    <submittedName>
        <fullName evidence="2">Uncharacterized protein</fullName>
    </submittedName>
</protein>
<reference evidence="3" key="1">
    <citation type="submission" date="2016-10" db="EMBL/GenBank/DDBJ databases">
        <authorList>
            <person name="Varghese N."/>
            <person name="Submissions S."/>
        </authorList>
    </citation>
    <scope>NUCLEOTIDE SEQUENCE [LARGE SCALE GENOMIC DNA]</scope>
    <source>
        <strain evidence="3">DSM 45789</strain>
    </source>
</reference>
<keyword evidence="1" id="KW-1133">Transmembrane helix</keyword>
<dbReference type="Proteomes" id="UP000198660">
    <property type="component" value="Unassembled WGS sequence"/>
</dbReference>
<evidence type="ECO:0000256" key="1">
    <source>
        <dbReference type="SAM" id="Phobius"/>
    </source>
</evidence>
<keyword evidence="1" id="KW-0812">Transmembrane</keyword>
<organism evidence="2 3">
    <name type="scientific">Marininema halotolerans</name>
    <dbReference type="NCBI Taxonomy" id="1155944"/>
    <lineage>
        <taxon>Bacteria</taxon>
        <taxon>Bacillati</taxon>
        <taxon>Bacillota</taxon>
        <taxon>Bacilli</taxon>
        <taxon>Bacillales</taxon>
        <taxon>Thermoactinomycetaceae</taxon>
        <taxon>Marininema</taxon>
    </lineage>
</organism>
<dbReference type="AlphaFoldDB" id="A0A1I6SFZ2"/>
<feature type="transmembrane region" description="Helical" evidence="1">
    <location>
        <begin position="27"/>
        <end position="56"/>
    </location>
</feature>
<gene>
    <name evidence="2" type="ORF">SAMN05444972_10759</name>
</gene>